<reference evidence="1" key="2">
    <citation type="submission" date="2020-06" db="EMBL/GenBank/DDBJ databases">
        <authorList>
            <person name="Sheffer M."/>
        </authorList>
    </citation>
    <scope>NUCLEOTIDE SEQUENCE</scope>
</reference>
<dbReference type="AlphaFoldDB" id="A0A8T0ERS8"/>
<protein>
    <recommendedName>
        <fullName evidence="3">MADF domain-containing protein</fullName>
    </recommendedName>
</protein>
<evidence type="ECO:0000313" key="2">
    <source>
        <dbReference type="Proteomes" id="UP000807504"/>
    </source>
</evidence>
<evidence type="ECO:0008006" key="3">
    <source>
        <dbReference type="Google" id="ProtNLM"/>
    </source>
</evidence>
<organism evidence="1 2">
    <name type="scientific">Argiope bruennichi</name>
    <name type="common">Wasp spider</name>
    <name type="synonym">Aranea bruennichi</name>
    <dbReference type="NCBI Taxonomy" id="94029"/>
    <lineage>
        <taxon>Eukaryota</taxon>
        <taxon>Metazoa</taxon>
        <taxon>Ecdysozoa</taxon>
        <taxon>Arthropoda</taxon>
        <taxon>Chelicerata</taxon>
        <taxon>Arachnida</taxon>
        <taxon>Araneae</taxon>
        <taxon>Araneomorphae</taxon>
        <taxon>Entelegynae</taxon>
        <taxon>Araneoidea</taxon>
        <taxon>Araneidae</taxon>
        <taxon>Argiope</taxon>
    </lineage>
</organism>
<gene>
    <name evidence="1" type="ORF">HNY73_015244</name>
</gene>
<proteinExistence type="predicted"/>
<reference evidence="1" key="1">
    <citation type="journal article" date="2020" name="bioRxiv">
        <title>Chromosome-level reference genome of the European wasp spider Argiope bruennichi: a resource for studies on range expansion and evolutionary adaptation.</title>
        <authorList>
            <person name="Sheffer M.M."/>
            <person name="Hoppe A."/>
            <person name="Krehenwinkel H."/>
            <person name="Uhl G."/>
            <person name="Kuss A.W."/>
            <person name="Jensen L."/>
            <person name="Jensen C."/>
            <person name="Gillespie R.G."/>
            <person name="Hoff K.J."/>
            <person name="Prost S."/>
        </authorList>
    </citation>
    <scope>NUCLEOTIDE SEQUENCE</scope>
</reference>
<dbReference type="Proteomes" id="UP000807504">
    <property type="component" value="Unassembled WGS sequence"/>
</dbReference>
<accession>A0A8T0ERS8</accession>
<evidence type="ECO:0000313" key="1">
    <source>
        <dbReference type="EMBL" id="KAF8778530.1"/>
    </source>
</evidence>
<sequence>MKWSDNETCQFVSLLREHECLWKLDSAEYKNKAMKSKAIAVLKEAQETTDSMSENQDALDTESILGSSVPQMPRGQLQNDRKNAELLAAAKCLDTIAGMGIGSPEDEFDAFGRSIALVLKNLKPELAYWRTIHY</sequence>
<comment type="caution">
    <text evidence="1">The sequence shown here is derived from an EMBL/GenBank/DDBJ whole genome shotgun (WGS) entry which is preliminary data.</text>
</comment>
<keyword evidence="2" id="KW-1185">Reference proteome</keyword>
<dbReference type="EMBL" id="JABXBU010002072">
    <property type="protein sequence ID" value="KAF8778530.1"/>
    <property type="molecule type" value="Genomic_DNA"/>
</dbReference>
<name>A0A8T0ERS8_ARGBR</name>